<accession>A0ABT0RFN8</accession>
<dbReference type="EMBL" id="JAMGBC010000001">
    <property type="protein sequence ID" value="MCL6679069.1"/>
    <property type="molecule type" value="Genomic_DNA"/>
</dbReference>
<keyword evidence="2" id="KW-0812">Transmembrane</keyword>
<keyword evidence="2" id="KW-0472">Membrane</keyword>
<protein>
    <submittedName>
        <fullName evidence="3">Uncharacterized protein</fullName>
    </submittedName>
</protein>
<organism evidence="3 4">
    <name type="scientific">Sphingomonas anseongensis</name>
    <dbReference type="NCBI Taxonomy" id="2908207"/>
    <lineage>
        <taxon>Bacteria</taxon>
        <taxon>Pseudomonadati</taxon>
        <taxon>Pseudomonadota</taxon>
        <taxon>Alphaproteobacteria</taxon>
        <taxon>Sphingomonadales</taxon>
        <taxon>Sphingomonadaceae</taxon>
        <taxon>Sphingomonas</taxon>
    </lineage>
</organism>
<keyword evidence="4" id="KW-1185">Reference proteome</keyword>
<feature type="transmembrane region" description="Helical" evidence="2">
    <location>
        <begin position="48"/>
        <end position="73"/>
    </location>
</feature>
<proteinExistence type="predicted"/>
<feature type="region of interest" description="Disordered" evidence="1">
    <location>
        <begin position="1"/>
        <end position="37"/>
    </location>
</feature>
<feature type="compositionally biased region" description="Basic and acidic residues" evidence="1">
    <location>
        <begin position="23"/>
        <end position="37"/>
    </location>
</feature>
<comment type="caution">
    <text evidence="3">The sequence shown here is derived from an EMBL/GenBank/DDBJ whole genome shotgun (WGS) entry which is preliminary data.</text>
</comment>
<dbReference type="RefSeq" id="WP_249867990.1">
    <property type="nucleotide sequence ID" value="NZ_JAMGBC010000001.1"/>
</dbReference>
<gene>
    <name evidence="3" type="ORF">LZ519_07030</name>
</gene>
<evidence type="ECO:0000313" key="3">
    <source>
        <dbReference type="EMBL" id="MCL6679069.1"/>
    </source>
</evidence>
<keyword evidence="2" id="KW-1133">Transmembrane helix</keyword>
<evidence type="ECO:0000256" key="2">
    <source>
        <dbReference type="SAM" id="Phobius"/>
    </source>
</evidence>
<evidence type="ECO:0000256" key="1">
    <source>
        <dbReference type="SAM" id="MobiDB-lite"/>
    </source>
</evidence>
<evidence type="ECO:0000313" key="4">
    <source>
        <dbReference type="Proteomes" id="UP001165343"/>
    </source>
</evidence>
<reference evidence="3" key="1">
    <citation type="submission" date="2022-05" db="EMBL/GenBank/DDBJ databases">
        <authorList>
            <person name="Jo J.-H."/>
            <person name="Im W.-T."/>
        </authorList>
    </citation>
    <scope>NUCLEOTIDE SEQUENCE</scope>
    <source>
        <strain evidence="3">RG327</strain>
    </source>
</reference>
<name>A0ABT0RFN8_9SPHN</name>
<dbReference type="Proteomes" id="UP001165343">
    <property type="component" value="Unassembled WGS sequence"/>
</dbReference>
<sequence length="74" mass="8293">MSKNWKPGKKTVELQPAARPSRIRRDPVPADKAAEDGKLTWESSEREIWLAMLGVLLFAVAIDIIVVAISAYWT</sequence>